<feature type="compositionally biased region" description="Basic and acidic residues" evidence="6">
    <location>
        <begin position="61"/>
        <end position="94"/>
    </location>
</feature>
<evidence type="ECO:0000313" key="11">
    <source>
        <dbReference type="Proteomes" id="UP001050691"/>
    </source>
</evidence>
<dbReference type="GO" id="GO:0003684">
    <property type="term" value="F:damaged DNA binding"/>
    <property type="evidence" value="ECO:0007669"/>
    <property type="project" value="InterPro"/>
</dbReference>
<evidence type="ECO:0000259" key="9">
    <source>
        <dbReference type="SMART" id="SM01032"/>
    </source>
</evidence>
<gene>
    <name evidence="10" type="ORF">Clacol_007581</name>
</gene>
<keyword evidence="11" id="KW-1185">Reference proteome</keyword>
<feature type="compositionally biased region" description="Low complexity" evidence="6">
    <location>
        <begin position="1"/>
        <end position="17"/>
    </location>
</feature>
<evidence type="ECO:0000256" key="1">
    <source>
        <dbReference type="ARBA" id="ARBA00004123"/>
    </source>
</evidence>
<dbReference type="InterPro" id="IPR018326">
    <property type="entry name" value="Rad4_beta-hairpin_dom1"/>
</dbReference>
<dbReference type="InterPro" id="IPR038765">
    <property type="entry name" value="Papain-like_cys_pep_sf"/>
</dbReference>
<comment type="similarity">
    <text evidence="2">Belongs to the XPC family.</text>
</comment>
<dbReference type="Gene3D" id="3.30.60.290">
    <property type="entry name" value="Rad4, beta-hairpin domain BHD2"/>
    <property type="match status" value="1"/>
</dbReference>
<comment type="caution">
    <text evidence="10">The sequence shown here is derived from an EMBL/GenBank/DDBJ whole genome shotgun (WGS) entry which is preliminary data.</text>
</comment>
<proteinExistence type="inferred from homology"/>
<evidence type="ECO:0000313" key="10">
    <source>
        <dbReference type="EMBL" id="GJJ13329.1"/>
    </source>
</evidence>
<dbReference type="GO" id="GO:0000111">
    <property type="term" value="C:nucleotide-excision repair factor 2 complex"/>
    <property type="evidence" value="ECO:0007669"/>
    <property type="project" value="TreeGrafter"/>
</dbReference>
<dbReference type="SMART" id="SM01032">
    <property type="entry name" value="BHD_3"/>
    <property type="match status" value="1"/>
</dbReference>
<keyword evidence="4" id="KW-0234">DNA repair</keyword>
<feature type="region of interest" description="Disordered" evidence="6">
    <location>
        <begin position="314"/>
        <end position="335"/>
    </location>
</feature>
<feature type="compositionally biased region" description="Basic residues" evidence="6">
    <location>
        <begin position="927"/>
        <end position="945"/>
    </location>
</feature>
<dbReference type="GO" id="GO:0003697">
    <property type="term" value="F:single-stranded DNA binding"/>
    <property type="evidence" value="ECO:0007669"/>
    <property type="project" value="TreeGrafter"/>
</dbReference>
<name>A0AAV5AKV4_9AGAM</name>
<feature type="compositionally biased region" description="Basic and acidic residues" evidence="6">
    <location>
        <begin position="988"/>
        <end position="1010"/>
    </location>
</feature>
<dbReference type="AlphaFoldDB" id="A0AAV5AKV4"/>
<dbReference type="GO" id="GO:0071942">
    <property type="term" value="C:XPC complex"/>
    <property type="evidence" value="ECO:0007669"/>
    <property type="project" value="TreeGrafter"/>
</dbReference>
<evidence type="ECO:0000259" key="7">
    <source>
        <dbReference type="SMART" id="SM01030"/>
    </source>
</evidence>
<comment type="subcellular location">
    <subcellularLocation>
        <location evidence="1">Nucleus</location>
    </subcellularLocation>
</comment>
<accession>A0AAV5AKV4</accession>
<evidence type="ECO:0008006" key="12">
    <source>
        <dbReference type="Google" id="ProtNLM"/>
    </source>
</evidence>
<evidence type="ECO:0000256" key="2">
    <source>
        <dbReference type="ARBA" id="ARBA00009525"/>
    </source>
</evidence>
<dbReference type="GO" id="GO:0006298">
    <property type="term" value="P:mismatch repair"/>
    <property type="evidence" value="ECO:0007669"/>
    <property type="project" value="TreeGrafter"/>
</dbReference>
<dbReference type="Gene3D" id="2.20.20.110">
    <property type="entry name" value="Rad4, beta-hairpin domain BHD1"/>
    <property type="match status" value="1"/>
</dbReference>
<protein>
    <recommendedName>
        <fullName evidence="12">Rad4-domain-containing protein</fullName>
    </recommendedName>
</protein>
<feature type="region of interest" description="Disordered" evidence="6">
    <location>
        <begin position="910"/>
        <end position="1010"/>
    </location>
</feature>
<dbReference type="EMBL" id="BPWL01000008">
    <property type="protein sequence ID" value="GJJ13329.1"/>
    <property type="molecule type" value="Genomic_DNA"/>
</dbReference>
<evidence type="ECO:0000256" key="5">
    <source>
        <dbReference type="ARBA" id="ARBA00023242"/>
    </source>
</evidence>
<dbReference type="Gene3D" id="3.90.260.10">
    <property type="entry name" value="Transglutaminase-like"/>
    <property type="match status" value="1"/>
</dbReference>
<feature type="compositionally biased region" description="Basic residues" evidence="6">
    <location>
        <begin position="435"/>
        <end position="452"/>
    </location>
</feature>
<feature type="domain" description="Rad4 beta-hairpin" evidence="9">
    <location>
        <begin position="675"/>
        <end position="749"/>
    </location>
</feature>
<keyword evidence="5" id="KW-0539">Nucleus</keyword>
<evidence type="ECO:0000256" key="4">
    <source>
        <dbReference type="ARBA" id="ARBA00023204"/>
    </source>
</evidence>
<dbReference type="InterPro" id="IPR004583">
    <property type="entry name" value="DNA_repair_Rad4"/>
</dbReference>
<dbReference type="GO" id="GO:0006289">
    <property type="term" value="P:nucleotide-excision repair"/>
    <property type="evidence" value="ECO:0007669"/>
    <property type="project" value="InterPro"/>
</dbReference>
<dbReference type="SMART" id="SM01030">
    <property type="entry name" value="BHD_1"/>
    <property type="match status" value="1"/>
</dbReference>
<dbReference type="InterPro" id="IPR036985">
    <property type="entry name" value="Transglutaminase-like_sf"/>
</dbReference>
<dbReference type="FunFam" id="3.30.70.2460:FF:000001">
    <property type="entry name" value="DNA repair protein Rad4 family"/>
    <property type="match status" value="1"/>
</dbReference>
<dbReference type="InterPro" id="IPR018328">
    <property type="entry name" value="Rad4_beta-hairpin_dom3"/>
</dbReference>
<organism evidence="10 11">
    <name type="scientific">Clathrus columnatus</name>
    <dbReference type="NCBI Taxonomy" id="1419009"/>
    <lineage>
        <taxon>Eukaryota</taxon>
        <taxon>Fungi</taxon>
        <taxon>Dikarya</taxon>
        <taxon>Basidiomycota</taxon>
        <taxon>Agaricomycotina</taxon>
        <taxon>Agaricomycetes</taxon>
        <taxon>Phallomycetidae</taxon>
        <taxon>Phallales</taxon>
        <taxon>Clathraceae</taxon>
        <taxon>Clathrus</taxon>
    </lineage>
</organism>
<dbReference type="Gene3D" id="3.30.70.2460">
    <property type="entry name" value="Rad4, beta-hairpin domain BHD3"/>
    <property type="match status" value="1"/>
</dbReference>
<keyword evidence="3" id="KW-0227">DNA damage</keyword>
<dbReference type="SUPFAM" id="SSF54001">
    <property type="entry name" value="Cysteine proteinases"/>
    <property type="match status" value="1"/>
</dbReference>
<dbReference type="Pfam" id="PF10405">
    <property type="entry name" value="BHD_3"/>
    <property type="match status" value="1"/>
</dbReference>
<evidence type="ECO:0000256" key="6">
    <source>
        <dbReference type="SAM" id="MobiDB-lite"/>
    </source>
</evidence>
<dbReference type="Pfam" id="PF10403">
    <property type="entry name" value="BHD_1"/>
    <property type="match status" value="1"/>
</dbReference>
<feature type="compositionally biased region" description="Basic residues" evidence="6">
    <location>
        <begin position="314"/>
        <end position="323"/>
    </location>
</feature>
<sequence length="1010" mass="113757">MNSPPEDLSPSPSSPSSSSPPPEDILLQSSSQLPSNPFISSSASPNQTKRRLPSSSSSHLMAREGRENKSRRKENDKDEVWKSGRNVFEPRGDHTGSSTVSSRAKDDLVDATVVEYMRKTYKLHIMYTEEEDANSPFGQHENSFTDSSSEDDMDWEQVDVSQEALPHVDESITNVSAIQTVEAGPSKPLEITLDNDERAPKASKKHVMSHAERVLRLQVHKIHTICLIANGLIRNRYLNDSLLHARLTSLTPLQLQLAFSNIHKKREPDHRRRGRMFEAAMIRLVQWWHESFFRADPRGSGEIQNGIFDEVQHKLNRRNKKSKKPEESSDEEGEIIRSCKSLQKHALLREGSRDVSAQLFTALCRALDIPARLVVSIQSVPWKASVGKYFEVAVVSKSESSQPFIDRKGKGKAVAPGVGQTSNGQTFEPEEKMSHVKLRKQKSRGKTIHPGKRAPNLTKILDQSPPPLGHPPTQWTEVFSRADGRWLPIDPIRGYTREFNKKISKLRLGGKGKKEWWDAVMSLVSRPYRLHRDDLEDAELHTQQVVEGMPTSVVAFKDHPIYVLERHVLRDQVINPRVEIGRFRGEPVFSRANLITGLKTSENWMRSGRVVKEGEQPLKTTKVRPVTINRKRALGLADYETSTNPSADSEGVTQGLYADYQTELYQPLPVIDGKVPKNDFGNIDLYVETMLPPGGVHVPLKGAVKVAKELGFDYAEAVTGFEFKNRRAYPVLTGIVIAAENESAFLEAYWEFMKDVKEKERLKKEDQILKRWVKLITALRVRKRLQEQYAGDDDNTHTHDNREDIEFEPGGFVIETADTVVQAYALPKPSHGMARNLTNESSEEETVPNLTSRVVLPELVVEEGNGNSEVNPFIETEEAIPQTMAVPKTLQEIAEANPEAFKPVEEHLNTPIPQPVLKPPVGQNLSRKAKAAPKMAKPTRQRKRPRSETSSSEAEGTDSDNSDPPTRRRKVTLATPSPSTRVLRPRKPKTEEALRNEREKESAIKRALID</sequence>
<feature type="region of interest" description="Disordered" evidence="6">
    <location>
        <begin position="1"/>
        <end position="103"/>
    </location>
</feature>
<evidence type="ECO:0000259" key="8">
    <source>
        <dbReference type="SMART" id="SM01031"/>
    </source>
</evidence>
<feature type="compositionally biased region" description="Low complexity" evidence="6">
    <location>
        <begin position="24"/>
        <end position="33"/>
    </location>
</feature>
<dbReference type="PANTHER" id="PTHR12135">
    <property type="entry name" value="DNA REPAIR PROTEIN XP-C / RAD4"/>
    <property type="match status" value="1"/>
</dbReference>
<dbReference type="InterPro" id="IPR018327">
    <property type="entry name" value="BHD_2"/>
</dbReference>
<feature type="domain" description="Rad4 beta-hairpin" evidence="8">
    <location>
        <begin position="598"/>
        <end position="668"/>
    </location>
</feature>
<dbReference type="Proteomes" id="UP001050691">
    <property type="component" value="Unassembled WGS sequence"/>
</dbReference>
<dbReference type="PANTHER" id="PTHR12135:SF0">
    <property type="entry name" value="DNA REPAIR PROTEIN COMPLEMENTING XP-C CELLS"/>
    <property type="match status" value="1"/>
</dbReference>
<dbReference type="SMART" id="SM01031">
    <property type="entry name" value="BHD_2"/>
    <property type="match status" value="1"/>
</dbReference>
<reference evidence="10" key="1">
    <citation type="submission" date="2021-10" db="EMBL/GenBank/DDBJ databases">
        <title>De novo Genome Assembly of Clathrus columnatus (Basidiomycota, Fungi) Using Illumina and Nanopore Sequence Data.</title>
        <authorList>
            <person name="Ogiso-Tanaka E."/>
            <person name="Itagaki H."/>
            <person name="Hosoya T."/>
            <person name="Hosaka K."/>
        </authorList>
    </citation>
    <scope>NUCLEOTIDE SEQUENCE</scope>
    <source>
        <strain evidence="10">MO-923</strain>
    </source>
</reference>
<feature type="region of interest" description="Disordered" evidence="6">
    <location>
        <begin position="403"/>
        <end position="468"/>
    </location>
</feature>
<evidence type="ECO:0000256" key="3">
    <source>
        <dbReference type="ARBA" id="ARBA00022763"/>
    </source>
</evidence>
<feature type="compositionally biased region" description="Polar residues" evidence="6">
    <location>
        <begin position="34"/>
        <end position="59"/>
    </location>
</feature>
<dbReference type="InterPro" id="IPR042488">
    <property type="entry name" value="Rad4_BHD3_sf"/>
</dbReference>
<feature type="domain" description="Rad4 beta-hairpin" evidence="7">
    <location>
        <begin position="545"/>
        <end position="595"/>
    </location>
</feature>
<dbReference type="Pfam" id="PF10404">
    <property type="entry name" value="BHD_2"/>
    <property type="match status" value="1"/>
</dbReference>
<dbReference type="GO" id="GO:0005737">
    <property type="term" value="C:cytoplasm"/>
    <property type="evidence" value="ECO:0007669"/>
    <property type="project" value="TreeGrafter"/>
</dbReference>